<dbReference type="OrthoDB" id="7279989at2"/>
<accession>A0A318QK41</accession>
<dbReference type="EMBL" id="NKUA01000004">
    <property type="protein sequence ID" value="PYD80117.1"/>
    <property type="molecule type" value="Genomic_DNA"/>
</dbReference>
<protein>
    <submittedName>
        <fullName evidence="1">Uncharacterized protein</fullName>
    </submittedName>
</protein>
<dbReference type="Proteomes" id="UP000247814">
    <property type="component" value="Unassembled WGS sequence"/>
</dbReference>
<dbReference type="RefSeq" id="WP_110567789.1">
    <property type="nucleotide sequence ID" value="NZ_CP137152.1"/>
</dbReference>
<reference evidence="1 2" key="1">
    <citation type="submission" date="2017-07" db="EMBL/GenBank/DDBJ databases">
        <title>A draft genome sequence of Komagataeibacter sucrofermentans LMG 18788.</title>
        <authorList>
            <person name="Skraban J."/>
            <person name="Cleenwerck I."/>
            <person name="Vandamme P."/>
            <person name="Trcek J."/>
        </authorList>
    </citation>
    <scope>NUCLEOTIDE SEQUENCE [LARGE SCALE GENOMIC DNA]</scope>
    <source>
        <strain evidence="1 2">LMG 18788</strain>
    </source>
</reference>
<evidence type="ECO:0000313" key="1">
    <source>
        <dbReference type="EMBL" id="PYD80117.1"/>
    </source>
</evidence>
<comment type="caution">
    <text evidence="1">The sequence shown here is derived from an EMBL/GenBank/DDBJ whole genome shotgun (WGS) entry which is preliminary data.</text>
</comment>
<name>A0A318QK41_9PROT</name>
<sequence length="214" mass="23131">MGSKNRYGSVQAVSCENGQFALVSGHFDMDSLRQAMAQHRREGHMSTCQGNTCPIVARSGAWLSATLTELDGWNAGALNLDGGTIIMGHAHSTNVTLLPVNIQAGGGTLMFDRSTKNSGKLLVDLKRMCDSHATLNLIFEGHEQQFAAYDPMMDMTLVGLAPGSDTIEGWVALRLDGNPWRIVCPTAMEGTPLPQLRREWRADGQPHVTLSLPG</sequence>
<proteinExistence type="predicted"/>
<evidence type="ECO:0000313" key="2">
    <source>
        <dbReference type="Proteomes" id="UP000247814"/>
    </source>
</evidence>
<dbReference type="AlphaFoldDB" id="A0A318QK41"/>
<gene>
    <name evidence="1" type="ORF">CFR77_03875</name>
</gene>
<organism evidence="1 2">
    <name type="scientific">Komagataeibacter sucrofermentans</name>
    <dbReference type="NCBI Taxonomy" id="1053551"/>
    <lineage>
        <taxon>Bacteria</taxon>
        <taxon>Pseudomonadati</taxon>
        <taxon>Pseudomonadota</taxon>
        <taxon>Alphaproteobacteria</taxon>
        <taxon>Acetobacterales</taxon>
        <taxon>Acetobacteraceae</taxon>
        <taxon>Komagataeibacter</taxon>
    </lineage>
</organism>
<keyword evidence="2" id="KW-1185">Reference proteome</keyword>